<dbReference type="InterPro" id="IPR029419">
    <property type="entry name" value="Arg_succ_lyase_C"/>
</dbReference>
<dbReference type="GO" id="GO:0004056">
    <property type="term" value="F:argininosuccinate lyase activity"/>
    <property type="evidence" value="ECO:0007669"/>
    <property type="project" value="InterPro"/>
</dbReference>
<organism evidence="3">
    <name type="scientific">marine metagenome</name>
    <dbReference type="NCBI Taxonomy" id="408172"/>
    <lineage>
        <taxon>unclassified sequences</taxon>
        <taxon>metagenomes</taxon>
        <taxon>ecological metagenomes</taxon>
    </lineage>
</organism>
<dbReference type="Pfam" id="PF14698">
    <property type="entry name" value="ASL_C2"/>
    <property type="match status" value="1"/>
</dbReference>
<dbReference type="NCBIfam" id="TIGR00838">
    <property type="entry name" value="argH"/>
    <property type="match status" value="1"/>
</dbReference>
<dbReference type="PANTHER" id="PTHR43814:SF1">
    <property type="entry name" value="ARGININOSUCCINATE LYASE"/>
    <property type="match status" value="1"/>
</dbReference>
<dbReference type="SUPFAM" id="SSF48557">
    <property type="entry name" value="L-aspartase-like"/>
    <property type="match status" value="1"/>
</dbReference>
<feature type="domain" description="Argininosuccinate lyase C-terminal" evidence="2">
    <location>
        <begin position="226"/>
        <end position="294"/>
    </location>
</feature>
<dbReference type="PRINTS" id="PR00149">
    <property type="entry name" value="FUMRATELYASE"/>
</dbReference>
<dbReference type="InterPro" id="IPR024083">
    <property type="entry name" value="Fumarase/histidase_N"/>
</dbReference>
<dbReference type="Pfam" id="PF00206">
    <property type="entry name" value="Lyase_1"/>
    <property type="match status" value="1"/>
</dbReference>
<gene>
    <name evidence="3" type="ORF">METZ01_LOCUS368183</name>
</gene>
<protein>
    <recommendedName>
        <fullName evidence="4">Fumarate lyase N-terminal domain-containing protein</fullName>
    </recommendedName>
</protein>
<dbReference type="Gene3D" id="1.10.40.30">
    <property type="entry name" value="Fumarase/aspartase (C-terminal domain)"/>
    <property type="match status" value="1"/>
</dbReference>
<dbReference type="GO" id="GO:0005829">
    <property type="term" value="C:cytosol"/>
    <property type="evidence" value="ECO:0007669"/>
    <property type="project" value="TreeGrafter"/>
</dbReference>
<dbReference type="Gene3D" id="1.10.275.10">
    <property type="entry name" value="Fumarase/aspartase (N-terminal domain)"/>
    <property type="match status" value="1"/>
</dbReference>
<dbReference type="EMBL" id="UINC01132794">
    <property type="protein sequence ID" value="SVD15329.1"/>
    <property type="molecule type" value="Genomic_DNA"/>
</dbReference>
<dbReference type="FunFam" id="1.20.200.10:FF:000015">
    <property type="entry name" value="argininosuccinate lyase isoform X2"/>
    <property type="match status" value="1"/>
</dbReference>
<sequence length="306" mass="34119">LKKSEGNIQTIMPGFTHLQSAQVVSLAHHLMAYYEMLKRDKNRFLDSINRTNECPLGSAALAGTSFPIDRILTSKLLGFKKPTMNSMDSVSDRDYALEFLSNIAISGSHLSRFGEDIVIWSSDQFKFITLSDDFSTGSSIMPQKKNPDPAELIRGKMGRFSGNFLNLLTIIKGLPLGYSKDLQEDKEPVFDSYDNFILAIEVTNGIIKGIKINKNEMLNACKKGNLMATDLADWLVINYNIPFRKAYKMIAKIVGIANKKNCQINDLNTSDLNLIGNDSGIKIKNFLKIKSSINYKKSLGSTSPKE</sequence>
<evidence type="ECO:0000259" key="1">
    <source>
        <dbReference type="Pfam" id="PF00206"/>
    </source>
</evidence>
<dbReference type="PROSITE" id="PS00163">
    <property type="entry name" value="FUMARATE_LYASES"/>
    <property type="match status" value="1"/>
</dbReference>
<dbReference type="InterPro" id="IPR008948">
    <property type="entry name" value="L-Aspartase-like"/>
</dbReference>
<dbReference type="PRINTS" id="PR00145">
    <property type="entry name" value="ARGSUCLYASE"/>
</dbReference>
<evidence type="ECO:0008006" key="4">
    <source>
        <dbReference type="Google" id="ProtNLM"/>
    </source>
</evidence>
<feature type="domain" description="Fumarate lyase N-terminal" evidence="1">
    <location>
        <begin position="2"/>
        <end position="161"/>
    </location>
</feature>
<reference evidence="3" key="1">
    <citation type="submission" date="2018-05" db="EMBL/GenBank/DDBJ databases">
        <authorList>
            <person name="Lanie J.A."/>
            <person name="Ng W.-L."/>
            <person name="Kazmierczak K.M."/>
            <person name="Andrzejewski T.M."/>
            <person name="Davidsen T.M."/>
            <person name="Wayne K.J."/>
            <person name="Tettelin H."/>
            <person name="Glass J.I."/>
            <person name="Rusch D."/>
            <person name="Podicherti R."/>
            <person name="Tsui H.-C.T."/>
            <person name="Winkler M.E."/>
        </authorList>
    </citation>
    <scope>NUCLEOTIDE SEQUENCE</scope>
</reference>
<dbReference type="CDD" id="cd01359">
    <property type="entry name" value="Argininosuccinate_lyase"/>
    <property type="match status" value="1"/>
</dbReference>
<dbReference type="InterPro" id="IPR000362">
    <property type="entry name" value="Fumarate_lyase_fam"/>
</dbReference>
<proteinExistence type="predicted"/>
<name>A0A382SZI9_9ZZZZ</name>
<evidence type="ECO:0000259" key="2">
    <source>
        <dbReference type="Pfam" id="PF14698"/>
    </source>
</evidence>
<feature type="non-terminal residue" evidence="3">
    <location>
        <position position="1"/>
    </location>
</feature>
<accession>A0A382SZI9</accession>
<dbReference type="Gene3D" id="1.20.200.10">
    <property type="entry name" value="Fumarase/aspartase (Central domain)"/>
    <property type="match status" value="1"/>
</dbReference>
<dbReference type="PANTHER" id="PTHR43814">
    <property type="entry name" value="ARGININOSUCCINATE LYASE"/>
    <property type="match status" value="1"/>
</dbReference>
<dbReference type="InterPro" id="IPR022761">
    <property type="entry name" value="Fumarate_lyase_N"/>
</dbReference>
<dbReference type="AlphaFoldDB" id="A0A382SZI9"/>
<dbReference type="GO" id="GO:0042450">
    <property type="term" value="P:L-arginine biosynthetic process via ornithine"/>
    <property type="evidence" value="ECO:0007669"/>
    <property type="project" value="InterPro"/>
</dbReference>
<feature type="non-terminal residue" evidence="3">
    <location>
        <position position="306"/>
    </location>
</feature>
<dbReference type="InterPro" id="IPR020557">
    <property type="entry name" value="Fumarate_lyase_CS"/>
</dbReference>
<evidence type="ECO:0000313" key="3">
    <source>
        <dbReference type="EMBL" id="SVD15329.1"/>
    </source>
</evidence>
<dbReference type="InterPro" id="IPR009049">
    <property type="entry name" value="Argininosuccinate_lyase"/>
</dbReference>